<name>A0A645ID01_9ZZZZ</name>
<proteinExistence type="predicted"/>
<dbReference type="EMBL" id="VSSQ01112248">
    <property type="protein sequence ID" value="MPN49221.1"/>
    <property type="molecule type" value="Genomic_DNA"/>
</dbReference>
<reference evidence="1" key="1">
    <citation type="submission" date="2019-08" db="EMBL/GenBank/DDBJ databases">
        <authorList>
            <person name="Kucharzyk K."/>
            <person name="Murdoch R.W."/>
            <person name="Higgins S."/>
            <person name="Loffler F."/>
        </authorList>
    </citation>
    <scope>NUCLEOTIDE SEQUENCE</scope>
</reference>
<sequence>MADGGLLLVRADGRELGWPERYELELMIAPDLSPDKGTAVLAAAARGVVIGEMNADGSAVRLLNGETVTGWRWCWVVEGLTMRLGGAAVRSGDAAPARHECGAEYGIRNE</sequence>
<organism evidence="1">
    <name type="scientific">bioreactor metagenome</name>
    <dbReference type="NCBI Taxonomy" id="1076179"/>
    <lineage>
        <taxon>unclassified sequences</taxon>
        <taxon>metagenomes</taxon>
        <taxon>ecological metagenomes</taxon>
    </lineage>
</organism>
<protein>
    <submittedName>
        <fullName evidence="1">Uncharacterized protein</fullName>
    </submittedName>
</protein>
<accession>A0A645ID01</accession>
<dbReference type="AlphaFoldDB" id="A0A645ID01"/>
<evidence type="ECO:0000313" key="1">
    <source>
        <dbReference type="EMBL" id="MPN49221.1"/>
    </source>
</evidence>
<gene>
    <name evidence="1" type="ORF">SDC9_196836</name>
</gene>
<comment type="caution">
    <text evidence="1">The sequence shown here is derived from an EMBL/GenBank/DDBJ whole genome shotgun (WGS) entry which is preliminary data.</text>
</comment>